<evidence type="ECO:0000313" key="2">
    <source>
        <dbReference type="Proteomes" id="UP001162131"/>
    </source>
</evidence>
<keyword evidence="2" id="KW-1185">Reference proteome</keyword>
<protein>
    <recommendedName>
        <fullName evidence="3">Reverse transcriptase zinc-binding domain-containing protein</fullName>
    </recommendedName>
</protein>
<proteinExistence type="predicted"/>
<gene>
    <name evidence="1" type="ORF">BSTOLATCC_MIC44136</name>
</gene>
<reference evidence="1" key="1">
    <citation type="submission" date="2021-09" db="EMBL/GenBank/DDBJ databases">
        <authorList>
            <consortium name="AG Swart"/>
            <person name="Singh M."/>
            <person name="Singh A."/>
            <person name="Seah K."/>
            <person name="Emmerich C."/>
        </authorList>
    </citation>
    <scope>NUCLEOTIDE SEQUENCE</scope>
    <source>
        <strain evidence="1">ATCC30299</strain>
    </source>
</reference>
<accession>A0AAU9JQV8</accession>
<dbReference type="EMBL" id="CAJZBQ010000044">
    <property type="protein sequence ID" value="CAG9327500.1"/>
    <property type="molecule type" value="Genomic_DNA"/>
</dbReference>
<dbReference type="AlphaFoldDB" id="A0AAU9JQV8"/>
<dbReference type="Proteomes" id="UP001162131">
    <property type="component" value="Unassembled WGS sequence"/>
</dbReference>
<name>A0AAU9JQV8_9CILI</name>
<evidence type="ECO:0000313" key="1">
    <source>
        <dbReference type="EMBL" id="CAG9327500.1"/>
    </source>
</evidence>
<sequence>MKERLALMEAFKKQEKKLLSLKEVCRSCTGCVGEIEWISLDCPIYLEKLKVKKGIEVKFGKILKNNKRN</sequence>
<evidence type="ECO:0008006" key="3">
    <source>
        <dbReference type="Google" id="ProtNLM"/>
    </source>
</evidence>
<comment type="caution">
    <text evidence="1">The sequence shown here is derived from an EMBL/GenBank/DDBJ whole genome shotgun (WGS) entry which is preliminary data.</text>
</comment>
<organism evidence="1 2">
    <name type="scientific">Blepharisma stoltei</name>
    <dbReference type="NCBI Taxonomy" id="1481888"/>
    <lineage>
        <taxon>Eukaryota</taxon>
        <taxon>Sar</taxon>
        <taxon>Alveolata</taxon>
        <taxon>Ciliophora</taxon>
        <taxon>Postciliodesmatophora</taxon>
        <taxon>Heterotrichea</taxon>
        <taxon>Heterotrichida</taxon>
        <taxon>Blepharismidae</taxon>
        <taxon>Blepharisma</taxon>
    </lineage>
</organism>